<evidence type="ECO:0000256" key="3">
    <source>
        <dbReference type="ARBA" id="ARBA00022692"/>
    </source>
</evidence>
<accession>A0ABW0T940</accession>
<protein>
    <submittedName>
        <fullName evidence="10">Rhomboid family intramembrane serine protease</fullName>
        <ecNumber evidence="10">3.4.21.-</ecNumber>
    </submittedName>
</protein>
<keyword evidence="6 8" id="KW-0472">Membrane</keyword>
<feature type="domain" description="Peptidase S54 rhomboid" evidence="9">
    <location>
        <begin position="88"/>
        <end position="236"/>
    </location>
</feature>
<dbReference type="EMBL" id="JBHSNB010000002">
    <property type="protein sequence ID" value="MFC5585955.1"/>
    <property type="molecule type" value="Genomic_DNA"/>
</dbReference>
<reference evidence="11" key="1">
    <citation type="journal article" date="2019" name="Int. J. Syst. Evol. Microbiol.">
        <title>The Global Catalogue of Microorganisms (GCM) 10K type strain sequencing project: providing services to taxonomists for standard genome sequencing and annotation.</title>
        <authorList>
            <consortium name="The Broad Institute Genomics Platform"/>
            <consortium name="The Broad Institute Genome Sequencing Center for Infectious Disease"/>
            <person name="Wu L."/>
            <person name="Ma J."/>
        </authorList>
    </citation>
    <scope>NUCLEOTIDE SEQUENCE [LARGE SCALE GENOMIC DNA]</scope>
    <source>
        <strain evidence="11">JCM 3366</strain>
    </source>
</reference>
<dbReference type="Pfam" id="PF01694">
    <property type="entry name" value="Rhomboid"/>
    <property type="match status" value="1"/>
</dbReference>
<evidence type="ECO:0000256" key="6">
    <source>
        <dbReference type="ARBA" id="ARBA00023136"/>
    </source>
</evidence>
<dbReference type="GO" id="GO:0006508">
    <property type="term" value="P:proteolysis"/>
    <property type="evidence" value="ECO:0007669"/>
    <property type="project" value="UniProtKB-KW"/>
</dbReference>
<keyword evidence="4 10" id="KW-0378">Hydrolase</keyword>
<proteinExistence type="inferred from homology"/>
<keyword evidence="11" id="KW-1185">Reference proteome</keyword>
<evidence type="ECO:0000256" key="4">
    <source>
        <dbReference type="ARBA" id="ARBA00022801"/>
    </source>
</evidence>
<feature type="transmembrane region" description="Helical" evidence="8">
    <location>
        <begin position="123"/>
        <end position="141"/>
    </location>
</feature>
<dbReference type="InterPro" id="IPR022764">
    <property type="entry name" value="Peptidase_S54_rhomboid_dom"/>
</dbReference>
<evidence type="ECO:0000313" key="11">
    <source>
        <dbReference type="Proteomes" id="UP001596107"/>
    </source>
</evidence>
<comment type="similarity">
    <text evidence="2">Belongs to the peptidase S54 family.</text>
</comment>
<comment type="caution">
    <text evidence="10">The sequence shown here is derived from an EMBL/GenBank/DDBJ whole genome shotgun (WGS) entry which is preliminary data.</text>
</comment>
<feature type="transmembrane region" description="Helical" evidence="8">
    <location>
        <begin position="91"/>
        <end position="111"/>
    </location>
</feature>
<dbReference type="InterPro" id="IPR035952">
    <property type="entry name" value="Rhomboid-like_sf"/>
</dbReference>
<dbReference type="Proteomes" id="UP001596107">
    <property type="component" value="Unassembled WGS sequence"/>
</dbReference>
<dbReference type="GO" id="GO:0008233">
    <property type="term" value="F:peptidase activity"/>
    <property type="evidence" value="ECO:0007669"/>
    <property type="project" value="UniProtKB-KW"/>
</dbReference>
<feature type="transmembrane region" description="Helical" evidence="8">
    <location>
        <begin position="60"/>
        <end position="79"/>
    </location>
</feature>
<comment type="subcellular location">
    <subcellularLocation>
        <location evidence="1">Membrane</location>
        <topology evidence="1">Multi-pass membrane protein</topology>
    </subcellularLocation>
</comment>
<organism evidence="10 11">
    <name type="scientific">Nitratireductor kimnyeongensis</name>
    <dbReference type="NCBI Taxonomy" id="430679"/>
    <lineage>
        <taxon>Bacteria</taxon>
        <taxon>Pseudomonadati</taxon>
        <taxon>Pseudomonadota</taxon>
        <taxon>Alphaproteobacteria</taxon>
        <taxon>Hyphomicrobiales</taxon>
        <taxon>Phyllobacteriaceae</taxon>
        <taxon>Nitratireductor</taxon>
    </lineage>
</organism>
<evidence type="ECO:0000259" key="9">
    <source>
        <dbReference type="Pfam" id="PF01694"/>
    </source>
</evidence>
<dbReference type="PANTHER" id="PTHR43731:SF14">
    <property type="entry name" value="PRESENILIN-ASSOCIATED RHOMBOID-LIKE PROTEIN, MITOCHONDRIAL"/>
    <property type="match status" value="1"/>
</dbReference>
<feature type="transmembrane region" description="Helical" evidence="8">
    <location>
        <begin position="147"/>
        <end position="168"/>
    </location>
</feature>
<feature type="transmembrane region" description="Helical" evidence="8">
    <location>
        <begin position="222"/>
        <end position="241"/>
    </location>
</feature>
<gene>
    <name evidence="10" type="ORF">ACFPOD_12610</name>
</gene>
<dbReference type="Gene3D" id="1.20.1540.10">
    <property type="entry name" value="Rhomboid-like"/>
    <property type="match status" value="1"/>
</dbReference>
<evidence type="ECO:0000313" key="10">
    <source>
        <dbReference type="EMBL" id="MFC5585955.1"/>
    </source>
</evidence>
<evidence type="ECO:0000256" key="2">
    <source>
        <dbReference type="ARBA" id="ARBA00009045"/>
    </source>
</evidence>
<feature type="transmembrane region" description="Helical" evidence="8">
    <location>
        <begin position="29"/>
        <end position="48"/>
    </location>
</feature>
<evidence type="ECO:0000256" key="5">
    <source>
        <dbReference type="ARBA" id="ARBA00022989"/>
    </source>
</evidence>
<keyword evidence="5 8" id="KW-1133">Transmembrane helix</keyword>
<dbReference type="PANTHER" id="PTHR43731">
    <property type="entry name" value="RHOMBOID PROTEASE"/>
    <property type="match status" value="1"/>
</dbReference>
<name>A0ABW0T940_9HYPH</name>
<feature type="transmembrane region" description="Helical" evidence="8">
    <location>
        <begin position="195"/>
        <end position="216"/>
    </location>
</feature>
<dbReference type="EC" id="3.4.21.-" evidence="10"/>
<feature type="region of interest" description="Disordered" evidence="7">
    <location>
        <begin position="1"/>
        <end position="25"/>
    </location>
</feature>
<evidence type="ECO:0000256" key="7">
    <source>
        <dbReference type="SAM" id="MobiDB-lite"/>
    </source>
</evidence>
<evidence type="ECO:0000256" key="8">
    <source>
        <dbReference type="SAM" id="Phobius"/>
    </source>
</evidence>
<dbReference type="SUPFAM" id="SSF144091">
    <property type="entry name" value="Rhomboid-like"/>
    <property type="match status" value="1"/>
</dbReference>
<dbReference type="RefSeq" id="WP_223020803.1">
    <property type="nucleotide sequence ID" value="NZ_CP078143.1"/>
</dbReference>
<keyword evidence="10" id="KW-0645">Protease</keyword>
<sequence>MDKEEDHRAELSARNDTMPHQSDGGREPVFNLAPVVTGLGLLCIAIYTMEALWLNFDQQIWLMLHFAFLPFRYTGPVALDVYALTSPVTYSFLHGSWGHLLVNMVWLAAFGSPLANRIGTLRFLCFWVAGALAAVAFHFALYPSSMVPLVGASGSISAMMGAAARFTFRVDRRAQKPAFTGPVLPVSVVLRSRMVLVFLGVWMAANLVTGLFSGTAVNGPQIAWEAHIGGFLLGFFGIRAFEPGHIARH</sequence>
<dbReference type="InterPro" id="IPR050925">
    <property type="entry name" value="Rhomboid_protease_S54"/>
</dbReference>
<evidence type="ECO:0000256" key="1">
    <source>
        <dbReference type="ARBA" id="ARBA00004141"/>
    </source>
</evidence>
<keyword evidence="3 8" id="KW-0812">Transmembrane</keyword>
<feature type="compositionally biased region" description="Basic and acidic residues" evidence="7">
    <location>
        <begin position="1"/>
        <end position="13"/>
    </location>
</feature>